<dbReference type="STRING" id="1182545.A0A072NTD2"/>
<name>A0A072NTD2_9EURO</name>
<evidence type="ECO:0000256" key="4">
    <source>
        <dbReference type="SAM" id="MobiDB-lite"/>
    </source>
</evidence>
<dbReference type="OrthoDB" id="4145609at2759"/>
<dbReference type="GO" id="GO:0047499">
    <property type="term" value="F:calcium-independent phospholipase A2 activity"/>
    <property type="evidence" value="ECO:0007669"/>
    <property type="project" value="TreeGrafter"/>
</dbReference>
<dbReference type="GO" id="GO:0008270">
    <property type="term" value="F:zinc ion binding"/>
    <property type="evidence" value="ECO:0007669"/>
    <property type="project" value="UniProtKB-KW"/>
</dbReference>
<dbReference type="GO" id="GO:0016020">
    <property type="term" value="C:membrane"/>
    <property type="evidence" value="ECO:0007669"/>
    <property type="project" value="TreeGrafter"/>
</dbReference>
<accession>A0A072NTD2</accession>
<dbReference type="InterPro" id="IPR017907">
    <property type="entry name" value="Znf_RING_CS"/>
</dbReference>
<dbReference type="Gene3D" id="3.40.1090.10">
    <property type="entry name" value="Cytosolic phospholipase A2 catalytic domain"/>
    <property type="match status" value="1"/>
</dbReference>
<keyword evidence="3" id="KW-0862">Zinc</keyword>
<evidence type="ECO:0000313" key="5">
    <source>
        <dbReference type="EMBL" id="KEF50886.1"/>
    </source>
</evidence>
<dbReference type="PANTHER" id="PTHR24185">
    <property type="entry name" value="CALCIUM-INDEPENDENT PHOSPHOLIPASE A2-GAMMA"/>
    <property type="match status" value="1"/>
</dbReference>
<protein>
    <recommendedName>
        <fullName evidence="7">PNPLA domain-containing protein</fullName>
    </recommendedName>
</protein>
<keyword evidence="1" id="KW-0479">Metal-binding</keyword>
<sequence>MPGCRHRGWLDVVPPDDDDGNATEGGTFTLSVSDRLDQLVEGLPRPEVQRPSLIFLLGGRRKTAALQGLLHGVPARARRPRDADLELVLDPHSAFTDRPLMYVDCDHLASRGWRRRPSPHGCHRTWEARILSGGVGPGSPVEPCPTTRLAARLVAPLADVVAVFLGDFPGPECAFDRLLTWISCGRPSTLHRSVRPRLLLIEDRAVGRGLSSGAILRRLSRHSLSSFKDVFSDVIPLTVPEDEGLGTVAKYLQLKDTVLNLSDQSQQTRWEARACFSARHLVAFFHRNVDHCQSKPGGPFDFIHAARLHDAVPDHLASSLEDFLSGFRSTSTVVALALPHLATSLLLNHYCPETHVFDPDDVFVTLYSEACRAALGRTAVRRAEGGLSPQLLLELTREKFRAVFSNWQAGGDDLNSLHRKYLRRLKGHWHAGPKATTCYVCLFGRNPEHRLPCGHRMCGNCVRNDGYRTPEDPRSHQIQLCSLCGADTGAATFSLPSPLQGLRIGSIDGGGCRGIIPLSFFAALEHHLGITGIVHRAFDAVFGTSSGGIDEAGIFHQGWSIQRCQETFQAVAEEVFVRRSMARPLVMPNIQKALLSCFTDTLYPAEAVNGALQRVFGISTGLDESTSFASRFGIKLGLTAATVREPLKRLLLTNYNGFGRRLDGCGEDSAFGVLEVLH</sequence>
<keyword evidence="6" id="KW-1185">Reference proteome</keyword>
<keyword evidence="2" id="KW-0863">Zinc-finger</keyword>
<evidence type="ECO:0000256" key="3">
    <source>
        <dbReference type="ARBA" id="ARBA00022833"/>
    </source>
</evidence>
<dbReference type="GeneID" id="25287958"/>
<evidence type="ECO:0000313" key="6">
    <source>
        <dbReference type="Proteomes" id="UP000027920"/>
    </source>
</evidence>
<evidence type="ECO:0008006" key="7">
    <source>
        <dbReference type="Google" id="ProtNLM"/>
    </source>
</evidence>
<dbReference type="SUPFAM" id="SSF52151">
    <property type="entry name" value="FabD/lysophospholipase-like"/>
    <property type="match status" value="1"/>
</dbReference>
<dbReference type="PANTHER" id="PTHR24185:SF8">
    <property type="entry name" value="PNPLA DOMAIN-CONTAINING PROTEIN"/>
    <property type="match status" value="1"/>
</dbReference>
<dbReference type="Proteomes" id="UP000027920">
    <property type="component" value="Unassembled WGS sequence"/>
</dbReference>
<proteinExistence type="predicted"/>
<comment type="caution">
    <text evidence="5">The sequence shown here is derived from an EMBL/GenBank/DDBJ whole genome shotgun (WGS) entry which is preliminary data.</text>
</comment>
<dbReference type="RefSeq" id="XP_013253476.1">
    <property type="nucleotide sequence ID" value="XM_013398022.1"/>
</dbReference>
<dbReference type="VEuPathDB" id="FungiDB:A1O9_13067"/>
<dbReference type="EMBL" id="AMGV01000051">
    <property type="protein sequence ID" value="KEF50886.1"/>
    <property type="molecule type" value="Genomic_DNA"/>
</dbReference>
<feature type="region of interest" description="Disordered" evidence="4">
    <location>
        <begin position="1"/>
        <end position="24"/>
    </location>
</feature>
<dbReference type="GO" id="GO:0019369">
    <property type="term" value="P:arachidonate metabolic process"/>
    <property type="evidence" value="ECO:0007669"/>
    <property type="project" value="TreeGrafter"/>
</dbReference>
<dbReference type="HOGENOM" id="CLU_003059_1_2_1"/>
<dbReference type="AlphaFoldDB" id="A0A072NTD2"/>
<evidence type="ECO:0000256" key="2">
    <source>
        <dbReference type="ARBA" id="ARBA00022771"/>
    </source>
</evidence>
<evidence type="ECO:0000256" key="1">
    <source>
        <dbReference type="ARBA" id="ARBA00022723"/>
    </source>
</evidence>
<gene>
    <name evidence="5" type="ORF">A1O9_13067</name>
</gene>
<organism evidence="5 6">
    <name type="scientific">Exophiala aquamarina CBS 119918</name>
    <dbReference type="NCBI Taxonomy" id="1182545"/>
    <lineage>
        <taxon>Eukaryota</taxon>
        <taxon>Fungi</taxon>
        <taxon>Dikarya</taxon>
        <taxon>Ascomycota</taxon>
        <taxon>Pezizomycotina</taxon>
        <taxon>Eurotiomycetes</taxon>
        <taxon>Chaetothyriomycetidae</taxon>
        <taxon>Chaetothyriales</taxon>
        <taxon>Herpotrichiellaceae</taxon>
        <taxon>Exophiala</taxon>
    </lineage>
</organism>
<dbReference type="PROSITE" id="PS00518">
    <property type="entry name" value="ZF_RING_1"/>
    <property type="match status" value="1"/>
</dbReference>
<dbReference type="InterPro" id="IPR016035">
    <property type="entry name" value="Acyl_Trfase/lysoPLipase"/>
</dbReference>
<reference evidence="5 6" key="1">
    <citation type="submission" date="2013-03" db="EMBL/GenBank/DDBJ databases">
        <title>The Genome Sequence of Exophiala aquamarina CBS 119918.</title>
        <authorList>
            <consortium name="The Broad Institute Genomics Platform"/>
            <person name="Cuomo C."/>
            <person name="de Hoog S."/>
            <person name="Gorbushina A."/>
            <person name="Walker B."/>
            <person name="Young S.K."/>
            <person name="Zeng Q."/>
            <person name="Gargeya S."/>
            <person name="Fitzgerald M."/>
            <person name="Haas B."/>
            <person name="Abouelleil A."/>
            <person name="Allen A.W."/>
            <person name="Alvarado L."/>
            <person name="Arachchi H.M."/>
            <person name="Berlin A.M."/>
            <person name="Chapman S.B."/>
            <person name="Gainer-Dewar J."/>
            <person name="Goldberg J."/>
            <person name="Griggs A."/>
            <person name="Gujja S."/>
            <person name="Hansen M."/>
            <person name="Howarth C."/>
            <person name="Imamovic A."/>
            <person name="Ireland A."/>
            <person name="Larimer J."/>
            <person name="McCowan C."/>
            <person name="Murphy C."/>
            <person name="Pearson M."/>
            <person name="Poon T.W."/>
            <person name="Priest M."/>
            <person name="Roberts A."/>
            <person name="Saif S."/>
            <person name="Shea T."/>
            <person name="Sisk P."/>
            <person name="Sykes S."/>
            <person name="Wortman J."/>
            <person name="Nusbaum C."/>
            <person name="Birren B."/>
        </authorList>
    </citation>
    <scope>NUCLEOTIDE SEQUENCE [LARGE SCALE GENOMIC DNA]</scope>
    <source>
        <strain evidence="5 6">CBS 119918</strain>
    </source>
</reference>